<keyword evidence="3" id="KW-1185">Reference proteome</keyword>
<dbReference type="InterPro" id="IPR032092">
    <property type="entry name" value="PilW"/>
</dbReference>
<dbReference type="AlphaFoldDB" id="A0A2S5SVY8"/>
<dbReference type="GO" id="GO:0043683">
    <property type="term" value="P:type IV pilus assembly"/>
    <property type="evidence" value="ECO:0007669"/>
    <property type="project" value="InterPro"/>
</dbReference>
<protein>
    <recommendedName>
        <fullName evidence="4">Prepilin-type cleavage/methylation domain-containing protein</fullName>
    </recommendedName>
</protein>
<evidence type="ECO:0000313" key="2">
    <source>
        <dbReference type="EMBL" id="PPE66886.1"/>
    </source>
</evidence>
<accession>A0A2S5SVY8</accession>
<evidence type="ECO:0000313" key="3">
    <source>
        <dbReference type="Proteomes" id="UP000238605"/>
    </source>
</evidence>
<reference evidence="2 3" key="1">
    <citation type="submission" date="2018-02" db="EMBL/GenBank/DDBJ databases">
        <title>Reclassifiation of [Polyangium] brachysporum DSM 7029 as Guopingzhaonella breviflexa gen. nov., sp. nov., a member of the family Comamonadaceae.</title>
        <authorList>
            <person name="Tang B."/>
        </authorList>
    </citation>
    <scope>NUCLEOTIDE SEQUENCE [LARGE SCALE GENOMIC DNA]</scope>
    <source>
        <strain evidence="2 3">BCRC 80649</strain>
    </source>
</reference>
<keyword evidence="1" id="KW-1133">Transmembrane helix</keyword>
<proteinExistence type="predicted"/>
<keyword evidence="1" id="KW-0812">Transmembrane</keyword>
<gene>
    <name evidence="2" type="ORF">C1704_05320</name>
</gene>
<dbReference type="EMBL" id="PSNX01000004">
    <property type="protein sequence ID" value="PPE66886.1"/>
    <property type="molecule type" value="Genomic_DNA"/>
</dbReference>
<keyword evidence="1" id="KW-0472">Membrane</keyword>
<sequence length="316" mass="33210">MKRGIIHRPAAGRSLIEILVSLAIGVVVLGAVLVTVSGTGMTGRKQDAQAQLAEEGQVALNLIAGQLRMAGFAAPRINPEPTAPLAARFDGAPLKGCSDGFTDVAANFDALTCGGGTAHALSIRYEGDIFNTVPAGGNPTDCLGTQLNVLTPSALPGEPPFILVDNRFFIRDNPQTGNPALYCRGSGGAAPQVLVDNVEDMQVLYGVMAPTRDALDNAAWEGSTVRYLTAEQLEAAFPAPNPLPARCSVSSGEQPDPWCHVTSVRVCLLMRSADNAADEPMSFQNCEGDVEGAADRRIRRAMSTTVSLRNRITVAP</sequence>
<evidence type="ECO:0000256" key="1">
    <source>
        <dbReference type="SAM" id="Phobius"/>
    </source>
</evidence>
<dbReference type="Proteomes" id="UP000238605">
    <property type="component" value="Unassembled WGS sequence"/>
</dbReference>
<dbReference type="Pfam" id="PF16074">
    <property type="entry name" value="PilW"/>
    <property type="match status" value="1"/>
</dbReference>
<dbReference type="RefSeq" id="WP_104301713.1">
    <property type="nucleotide sequence ID" value="NZ_PSNX01000004.1"/>
</dbReference>
<organism evidence="2 3">
    <name type="scientific">Caldimonas caldifontis</name>
    <dbReference type="NCBI Taxonomy" id="1452508"/>
    <lineage>
        <taxon>Bacteria</taxon>
        <taxon>Pseudomonadati</taxon>
        <taxon>Pseudomonadota</taxon>
        <taxon>Betaproteobacteria</taxon>
        <taxon>Burkholderiales</taxon>
        <taxon>Sphaerotilaceae</taxon>
        <taxon>Caldimonas</taxon>
    </lineage>
</organism>
<dbReference type="OrthoDB" id="5496259at2"/>
<feature type="transmembrane region" description="Helical" evidence="1">
    <location>
        <begin position="12"/>
        <end position="36"/>
    </location>
</feature>
<comment type="caution">
    <text evidence="2">The sequence shown here is derived from an EMBL/GenBank/DDBJ whole genome shotgun (WGS) entry which is preliminary data.</text>
</comment>
<name>A0A2S5SVY8_9BURK</name>
<evidence type="ECO:0008006" key="4">
    <source>
        <dbReference type="Google" id="ProtNLM"/>
    </source>
</evidence>